<dbReference type="WBParaSite" id="MBELARI_LOCUS5032">
    <property type="protein sequence ID" value="MBELARI_LOCUS5032"/>
    <property type="gene ID" value="MBELARI_LOCUS5032"/>
</dbReference>
<name>A0AAF3FEG9_9BILA</name>
<sequence>MVLALLMIDSCRGSPTRHLVCSDLLNLYKTMPILIKTIEPDECQNAETSCFLATSLLLEKARERTSQLRKKLSCLPSAPELVVYDQEEICSLIESAPLYSTKLLKRFGDTEFGALCKQISSDFQPLFAEKLTPIYKRLSCEYREEGNQEK</sequence>
<evidence type="ECO:0000313" key="2">
    <source>
        <dbReference type="WBParaSite" id="MBELARI_LOCUS5032"/>
    </source>
</evidence>
<dbReference type="Proteomes" id="UP000887575">
    <property type="component" value="Unassembled WGS sequence"/>
</dbReference>
<proteinExistence type="predicted"/>
<accession>A0AAF3FEG9</accession>
<protein>
    <submittedName>
        <fullName evidence="2">Uncharacterized protein</fullName>
    </submittedName>
</protein>
<reference evidence="2" key="1">
    <citation type="submission" date="2024-02" db="UniProtKB">
        <authorList>
            <consortium name="WormBaseParasite"/>
        </authorList>
    </citation>
    <scope>IDENTIFICATION</scope>
</reference>
<organism evidence="1 2">
    <name type="scientific">Mesorhabditis belari</name>
    <dbReference type="NCBI Taxonomy" id="2138241"/>
    <lineage>
        <taxon>Eukaryota</taxon>
        <taxon>Metazoa</taxon>
        <taxon>Ecdysozoa</taxon>
        <taxon>Nematoda</taxon>
        <taxon>Chromadorea</taxon>
        <taxon>Rhabditida</taxon>
        <taxon>Rhabditina</taxon>
        <taxon>Rhabditomorpha</taxon>
        <taxon>Rhabditoidea</taxon>
        <taxon>Rhabditidae</taxon>
        <taxon>Mesorhabditinae</taxon>
        <taxon>Mesorhabditis</taxon>
    </lineage>
</organism>
<evidence type="ECO:0000313" key="1">
    <source>
        <dbReference type="Proteomes" id="UP000887575"/>
    </source>
</evidence>
<keyword evidence="1" id="KW-1185">Reference proteome</keyword>
<dbReference type="AlphaFoldDB" id="A0AAF3FEG9"/>